<feature type="transmembrane region" description="Helical" evidence="1">
    <location>
        <begin position="339"/>
        <end position="356"/>
    </location>
</feature>
<dbReference type="EMBL" id="MKIM01000021">
    <property type="protein sequence ID" value="OLP46384.1"/>
    <property type="molecule type" value="Genomic_DNA"/>
</dbReference>
<accession>A0A1Q8ZWC8</accession>
<feature type="chain" id="PRO_5013045138" description="HupE / UreJ protein" evidence="2">
    <location>
        <begin position="26"/>
        <end position="362"/>
    </location>
</feature>
<feature type="transmembrane region" description="Helical" evidence="1">
    <location>
        <begin position="183"/>
        <end position="208"/>
    </location>
</feature>
<feature type="transmembrane region" description="Helical" evidence="1">
    <location>
        <begin position="240"/>
        <end position="258"/>
    </location>
</feature>
<dbReference type="STRING" id="1867956.BJF95_04250"/>
<name>A0A1Q8ZWC8_9HYPH</name>
<feature type="transmembrane region" description="Helical" evidence="1">
    <location>
        <begin position="215"/>
        <end position="234"/>
    </location>
</feature>
<comment type="caution">
    <text evidence="3">The sequence shown here is derived from an EMBL/GenBank/DDBJ whole genome shotgun (WGS) entry which is preliminary data.</text>
</comment>
<dbReference type="Pfam" id="PF13795">
    <property type="entry name" value="HupE_UreJ_2"/>
    <property type="match status" value="1"/>
</dbReference>
<reference evidence="3 4" key="1">
    <citation type="submission" date="2016-09" db="EMBL/GenBank/DDBJ databases">
        <title>Rhizobium oryziradicis sp. nov., isolated from the root of rice.</title>
        <authorList>
            <person name="Zhao J."/>
            <person name="Zhang X."/>
        </authorList>
    </citation>
    <scope>NUCLEOTIDE SEQUENCE [LARGE SCALE GENOMIC DNA]</scope>
    <source>
        <strain evidence="3 4">N19</strain>
    </source>
</reference>
<keyword evidence="4" id="KW-1185">Reference proteome</keyword>
<feature type="transmembrane region" description="Helical" evidence="1">
    <location>
        <begin position="270"/>
        <end position="289"/>
    </location>
</feature>
<feature type="signal peptide" evidence="2">
    <location>
        <begin position="1"/>
        <end position="25"/>
    </location>
</feature>
<sequence>MKSYLLLFLRSIALLVALLLSQVSAAHEIGESRVVVQLNAASWTALVTTAPTALINRLELAAGMAPSRDLDEARALAILKQFQGALPSHFQVALDDVAVPITVDVETLEIPADIKRPALVVLKVEGAMPDHAKSMIWQFDLLKSRYALQLAERTHWLDGDQPSAPMPLSPEQAQTMVQLVSEYLQLGFTHIIPGGPDHVLFVLGLVLLTTRLRPLLTQITAFTVAHCLTLLLALEGVIALPASIVEPLIALSISYVAIENILVRQMTPWRPVLVFGFGLMHGLGFAGVLTELGLPVQDRLAAILAFNIGVEAGQLTIVGLVCGLALFWWKDKPWYRTRIVYPASLAIALIGLYWTAERIIGF</sequence>
<proteinExistence type="predicted"/>
<dbReference type="AlphaFoldDB" id="A0A1Q8ZWC8"/>
<evidence type="ECO:0000313" key="3">
    <source>
        <dbReference type="EMBL" id="OLP46384.1"/>
    </source>
</evidence>
<keyword evidence="1" id="KW-1133">Transmembrane helix</keyword>
<evidence type="ECO:0000256" key="2">
    <source>
        <dbReference type="SAM" id="SignalP"/>
    </source>
</evidence>
<evidence type="ECO:0008006" key="5">
    <source>
        <dbReference type="Google" id="ProtNLM"/>
    </source>
</evidence>
<keyword evidence="1" id="KW-0812">Transmembrane</keyword>
<feature type="transmembrane region" description="Helical" evidence="1">
    <location>
        <begin position="301"/>
        <end position="327"/>
    </location>
</feature>
<dbReference type="OrthoDB" id="9808870at2"/>
<organism evidence="3 4">
    <name type="scientific">Rhizobium oryziradicis</name>
    <dbReference type="NCBI Taxonomy" id="1867956"/>
    <lineage>
        <taxon>Bacteria</taxon>
        <taxon>Pseudomonadati</taxon>
        <taxon>Pseudomonadota</taxon>
        <taxon>Alphaproteobacteria</taxon>
        <taxon>Hyphomicrobiales</taxon>
        <taxon>Rhizobiaceae</taxon>
        <taxon>Rhizobium/Agrobacterium group</taxon>
        <taxon>Rhizobium</taxon>
    </lineage>
</organism>
<evidence type="ECO:0000256" key="1">
    <source>
        <dbReference type="SAM" id="Phobius"/>
    </source>
</evidence>
<dbReference type="InterPro" id="IPR032809">
    <property type="entry name" value="Put_HupE_UreJ"/>
</dbReference>
<protein>
    <recommendedName>
        <fullName evidence="5">HupE / UreJ protein</fullName>
    </recommendedName>
</protein>
<dbReference type="Proteomes" id="UP000186894">
    <property type="component" value="Unassembled WGS sequence"/>
</dbReference>
<keyword evidence="2" id="KW-0732">Signal</keyword>
<evidence type="ECO:0000313" key="4">
    <source>
        <dbReference type="Proteomes" id="UP000186894"/>
    </source>
</evidence>
<keyword evidence="1" id="KW-0472">Membrane</keyword>
<dbReference type="RefSeq" id="WP_075638056.1">
    <property type="nucleotide sequence ID" value="NZ_MKIM01000021.1"/>
</dbReference>
<gene>
    <name evidence="3" type="ORF">BJF95_04250</name>
</gene>